<evidence type="ECO:0000313" key="1">
    <source>
        <dbReference type="EMBL" id="CBX73678.1"/>
    </source>
</evidence>
<name>F4N6H0_YEREN</name>
<protein>
    <recommendedName>
        <fullName evidence="2">Gfo/Idh/MocA-like oxidoreductase C-terminal domain-containing protein</fullName>
    </recommendedName>
</protein>
<dbReference type="InterPro" id="IPR051317">
    <property type="entry name" value="Gfo/Idh/MocA_oxidoreduct"/>
</dbReference>
<organism evidence="1">
    <name type="scientific">Yersinia enterocolitica W22703</name>
    <dbReference type="NCBI Taxonomy" id="913028"/>
    <lineage>
        <taxon>Bacteria</taxon>
        <taxon>Pseudomonadati</taxon>
        <taxon>Pseudomonadota</taxon>
        <taxon>Gammaproteobacteria</taxon>
        <taxon>Enterobacterales</taxon>
        <taxon>Yersiniaceae</taxon>
        <taxon>Yersinia</taxon>
    </lineage>
</organism>
<dbReference type="SUPFAM" id="SSF55347">
    <property type="entry name" value="Glyceraldehyde-3-phosphate dehydrogenase-like, C-terminal domain"/>
    <property type="match status" value="1"/>
</dbReference>
<dbReference type="PANTHER" id="PTHR43708:SF4">
    <property type="entry name" value="OXIDOREDUCTASE YCEM-RELATED"/>
    <property type="match status" value="1"/>
</dbReference>
<gene>
    <name evidence="1" type="ORF">YEW_HL33670</name>
</gene>
<sequence>MQAVSPGTCYQITDMRQWQQESDGQVINLPTPGWQTTLEQRGFSGAVHHFIAAVSNQTTPQVSGEEAILAQRMIEILLQQQVAE</sequence>
<evidence type="ECO:0008006" key="2">
    <source>
        <dbReference type="Google" id="ProtNLM"/>
    </source>
</evidence>
<dbReference type="Gene3D" id="3.30.360.10">
    <property type="entry name" value="Dihydrodipicolinate Reductase, domain 2"/>
    <property type="match status" value="1"/>
</dbReference>
<proteinExistence type="predicted"/>
<dbReference type="EMBL" id="FR718737">
    <property type="protein sequence ID" value="CBX73678.1"/>
    <property type="molecule type" value="Genomic_DNA"/>
</dbReference>
<dbReference type="PANTHER" id="PTHR43708">
    <property type="entry name" value="CONSERVED EXPRESSED OXIDOREDUCTASE (EUROFUNG)"/>
    <property type="match status" value="1"/>
</dbReference>
<reference evidence="1" key="1">
    <citation type="journal article" date="2011" name="BMC Genomics">
        <title>Shotgun sequencing of Yersinia enterocolitica strain W22703 (biotype 2, serotype O:9): genomic evidence for oscillation between invertebrates and mammals.</title>
        <authorList>
            <person name="Fuchs T.M."/>
            <person name="Brandt K."/>
            <person name="Starke M."/>
            <person name="Rattei T."/>
        </authorList>
    </citation>
    <scope>NUCLEOTIDE SEQUENCE</scope>
</reference>
<dbReference type="AlphaFoldDB" id="F4N6H0"/>
<accession>F4N6H0</accession>